<name>A0ABP8Y9F8_9MICO</name>
<comment type="caution">
    <text evidence="4">The sequence shown here is derived from an EMBL/GenBank/DDBJ whole genome shotgun (WGS) entry which is preliminary data.</text>
</comment>
<dbReference type="Pfam" id="PF00106">
    <property type="entry name" value="adh_short"/>
    <property type="match status" value="1"/>
</dbReference>
<sequence length="248" mass="26077">MSADARPVAVVTGASRGIGRHLADAFEQAGYVVERGSSAVADVTDRAAVDRWVADVVERHGRVDVLVNNAGVIDTEVPIHEADPDEWWRTMEVNVLGPFLVTRAVLPHMLEAGVGRVLNLNSGAGVRPGAVASAYNASKTALARVTGSTQLAGQDRGVLAFDLAPGVVRTDMTEAMVAHEDRTEWTDPGEVTALALALASGELDVWAGRMVRAGVDTPASLHDRAAGGLDDADRTITLMPWGDDDPLG</sequence>
<dbReference type="InterPro" id="IPR036291">
    <property type="entry name" value="NAD(P)-bd_dom_sf"/>
</dbReference>
<dbReference type="PROSITE" id="PS00061">
    <property type="entry name" value="ADH_SHORT"/>
    <property type="match status" value="1"/>
</dbReference>
<dbReference type="SUPFAM" id="SSF51735">
    <property type="entry name" value="NAD(P)-binding Rossmann-fold domains"/>
    <property type="match status" value="1"/>
</dbReference>
<dbReference type="PRINTS" id="PR00081">
    <property type="entry name" value="GDHRDH"/>
</dbReference>
<reference evidence="5" key="1">
    <citation type="journal article" date="2019" name="Int. J. Syst. Evol. Microbiol.">
        <title>The Global Catalogue of Microorganisms (GCM) 10K type strain sequencing project: providing services to taxonomists for standard genome sequencing and annotation.</title>
        <authorList>
            <consortium name="The Broad Institute Genomics Platform"/>
            <consortium name="The Broad Institute Genome Sequencing Center for Infectious Disease"/>
            <person name="Wu L."/>
            <person name="Ma J."/>
        </authorList>
    </citation>
    <scope>NUCLEOTIDE SEQUENCE [LARGE SCALE GENOMIC DNA]</scope>
    <source>
        <strain evidence="5">JCM 18961</strain>
    </source>
</reference>
<evidence type="ECO:0000313" key="4">
    <source>
        <dbReference type="EMBL" id="GAA4723270.1"/>
    </source>
</evidence>
<evidence type="ECO:0000256" key="3">
    <source>
        <dbReference type="RuleBase" id="RU000363"/>
    </source>
</evidence>
<dbReference type="PANTHER" id="PTHR42760">
    <property type="entry name" value="SHORT-CHAIN DEHYDROGENASES/REDUCTASES FAMILY MEMBER"/>
    <property type="match status" value="1"/>
</dbReference>
<dbReference type="CDD" id="cd05233">
    <property type="entry name" value="SDR_c"/>
    <property type="match status" value="1"/>
</dbReference>
<dbReference type="RefSeq" id="WP_345503211.1">
    <property type="nucleotide sequence ID" value="NZ_BAABLO010000009.1"/>
</dbReference>
<dbReference type="InterPro" id="IPR020904">
    <property type="entry name" value="Sc_DH/Rdtase_CS"/>
</dbReference>
<protein>
    <submittedName>
        <fullName evidence="4">Glucose 1-dehydrogenase</fullName>
    </submittedName>
</protein>
<dbReference type="Proteomes" id="UP001500556">
    <property type="component" value="Unassembled WGS sequence"/>
</dbReference>
<evidence type="ECO:0000256" key="2">
    <source>
        <dbReference type="ARBA" id="ARBA00023002"/>
    </source>
</evidence>
<evidence type="ECO:0000256" key="1">
    <source>
        <dbReference type="ARBA" id="ARBA00006484"/>
    </source>
</evidence>
<dbReference type="PRINTS" id="PR00080">
    <property type="entry name" value="SDRFAMILY"/>
</dbReference>
<gene>
    <name evidence="4" type="ORF">GCM10025782_21540</name>
</gene>
<organism evidence="4 5">
    <name type="scientific">Pedococcus ginsenosidimutans</name>
    <dbReference type="NCBI Taxonomy" id="490570"/>
    <lineage>
        <taxon>Bacteria</taxon>
        <taxon>Bacillati</taxon>
        <taxon>Actinomycetota</taxon>
        <taxon>Actinomycetes</taxon>
        <taxon>Micrococcales</taxon>
        <taxon>Intrasporangiaceae</taxon>
        <taxon>Pedococcus</taxon>
    </lineage>
</organism>
<dbReference type="PANTHER" id="PTHR42760:SF37">
    <property type="entry name" value="CLAVALDEHYDE DEHYDROGENASE"/>
    <property type="match status" value="1"/>
</dbReference>
<proteinExistence type="inferred from homology"/>
<accession>A0ABP8Y9F8</accession>
<keyword evidence="2" id="KW-0560">Oxidoreductase</keyword>
<dbReference type="Gene3D" id="3.40.50.720">
    <property type="entry name" value="NAD(P)-binding Rossmann-like Domain"/>
    <property type="match status" value="1"/>
</dbReference>
<keyword evidence="5" id="KW-1185">Reference proteome</keyword>
<dbReference type="EMBL" id="BAABLO010000009">
    <property type="protein sequence ID" value="GAA4723270.1"/>
    <property type="molecule type" value="Genomic_DNA"/>
</dbReference>
<evidence type="ECO:0000313" key="5">
    <source>
        <dbReference type="Proteomes" id="UP001500556"/>
    </source>
</evidence>
<dbReference type="InterPro" id="IPR002347">
    <property type="entry name" value="SDR_fam"/>
</dbReference>
<comment type="similarity">
    <text evidence="1 3">Belongs to the short-chain dehydrogenases/reductases (SDR) family.</text>
</comment>